<evidence type="ECO:0000259" key="2">
    <source>
        <dbReference type="PROSITE" id="PS51272"/>
    </source>
</evidence>
<protein>
    <submittedName>
        <fullName evidence="3">S-layer homology domain-containing protein</fullName>
    </submittedName>
</protein>
<dbReference type="RefSeq" id="WP_314800961.1">
    <property type="nucleotide sequence ID" value="NZ_CP130319.1"/>
</dbReference>
<dbReference type="InterPro" id="IPR014755">
    <property type="entry name" value="Cu-Rt/internalin_Ig-like"/>
</dbReference>
<sequence>MNILRDELKRTKDGYEVIIYLDTQDVEFASESGPNNKEKQGLTNDIQAYVKKKYPKIRVNVARVMLGGMLVSTIPLSGGLAHAAEANPTTPTTPPAVTQTSGVKTSADFTDLVGIDAGLKAKVDALLAKGYMEGKTDTTFDITGNMTRAEAAKLVSKVMGLTVGTETKSSFADVSSTDGSISWSIPYIEAAKKAGIIDGMTDTTFAPKDNVTLGQLATMFVKGLGKTADVKQTPGTPWYQGYMDVAKANGIDLGADGSKMASRADLVSGSYAADVAVSATQAVTLSDVKATGAKQLTVTFNKAVDDTKAVFAVKKGTITTNIATTTFSADKKTATLELSSKLTDGDYAISVSGLSTAPLTKTITAVSEKVSKIEFLSQTAPLSDFDADGNIDGATVGYKVTNQYGEDITSTTDLTSNSTVGTPDATAGKFTIAKTDFATNDKVSVTLIHPATAVSATATLTVSSEAKVADISIVKLYNKDGKQLNEDTNLATDKFYLLVDAKDQYGTAITNPAKLSAANLLVNETNNASTDAATAFTTIKVDGVDTVALPINAPAAGITVGSNIVTLISTTSGKSASLEVKVVESVRSDVVNLTNPGLVAANEDVYIGVEALDKTGKAITDVKTLNDATKGTKVTVGSATLTNPFELKDGAVVIKVPAAQVSTKGVVSLIAVTSSNKVSTLTLNVKDEAIPTVIRGVDADFGKTLVGSASTTVGVSNLVVEDQYGRVMTDAAVTTWLDAGNKILVTEDENATVVAVGNTDAAKNITSSGGTVTPVTVTAGAANGTEKLTFTLVKAGTPQTASAGEVTMRVTDGTEYVSYSVDTVGTVYDEKGAAAANTDAAAYDKAVKVYGVLADGSKVLLSVSNDYTITSTNSAVQTDVSGDSVIDQTTAATYGTDKTEVVAPITVTINATGQQFNQDVTISKVAPSVKTVKFVNDNTTSSTAVTTMKHTAGAGFSIANITAGNDKTNIVVTDQYGVSVVAAAAAGDITFADGTTVAAPRVTITPVTGAISITNNGLANAAVTASTVTAGDVFDVTVTYAGGATSTVRVTVE</sequence>
<dbReference type="Pfam" id="PF00395">
    <property type="entry name" value="SLH"/>
    <property type="match status" value="2"/>
</dbReference>
<dbReference type="PROSITE" id="PS51272">
    <property type="entry name" value="SLH"/>
    <property type="match status" value="2"/>
</dbReference>
<dbReference type="InterPro" id="IPR001119">
    <property type="entry name" value="SLH_dom"/>
</dbReference>
<evidence type="ECO:0000256" key="1">
    <source>
        <dbReference type="ARBA" id="ARBA00022729"/>
    </source>
</evidence>
<evidence type="ECO:0000313" key="3">
    <source>
        <dbReference type="EMBL" id="WNR44864.1"/>
    </source>
</evidence>
<proteinExistence type="predicted"/>
<dbReference type="Proteomes" id="UP001304650">
    <property type="component" value="Chromosome"/>
</dbReference>
<gene>
    <name evidence="3" type="ORF">MJB10_01555</name>
</gene>
<reference evidence="3" key="1">
    <citation type="submission" date="2022-02" db="EMBL/GenBank/DDBJ databases">
        <title>Paenibacillus sp. MBLB1832 Whole Genome Shotgun Sequencing.</title>
        <authorList>
            <person name="Hwang C.Y."/>
            <person name="Cho E.-S."/>
            <person name="Seo M.-J."/>
        </authorList>
    </citation>
    <scope>NUCLEOTIDE SEQUENCE</scope>
    <source>
        <strain evidence="3">MBLB1832</strain>
    </source>
</reference>
<feature type="domain" description="SLH" evidence="2">
    <location>
        <begin position="171"/>
        <end position="234"/>
    </location>
</feature>
<dbReference type="AlphaFoldDB" id="A0AA96LPJ9"/>
<keyword evidence="1" id="KW-0732">Signal</keyword>
<organism evidence="3 4">
    <name type="scientific">Paenibacillus roseopurpureus</name>
    <dbReference type="NCBI Taxonomy" id="2918901"/>
    <lineage>
        <taxon>Bacteria</taxon>
        <taxon>Bacillati</taxon>
        <taxon>Bacillota</taxon>
        <taxon>Bacilli</taxon>
        <taxon>Bacillales</taxon>
        <taxon>Paenibacillaceae</taxon>
        <taxon>Paenibacillus</taxon>
    </lineage>
</organism>
<evidence type="ECO:0000313" key="4">
    <source>
        <dbReference type="Proteomes" id="UP001304650"/>
    </source>
</evidence>
<dbReference type="Gene3D" id="2.60.40.1220">
    <property type="match status" value="1"/>
</dbReference>
<dbReference type="KEGG" id="proo:MJB10_01555"/>
<feature type="domain" description="SLH" evidence="2">
    <location>
        <begin position="106"/>
        <end position="169"/>
    </location>
</feature>
<accession>A0AA96LPJ9</accession>
<keyword evidence="4" id="KW-1185">Reference proteome</keyword>
<name>A0AA96LPJ9_9BACL</name>
<dbReference type="EMBL" id="CP130319">
    <property type="protein sequence ID" value="WNR44864.1"/>
    <property type="molecule type" value="Genomic_DNA"/>
</dbReference>